<evidence type="ECO:0000256" key="9">
    <source>
        <dbReference type="SAM" id="Phobius"/>
    </source>
</evidence>
<dbReference type="Proteomes" id="UP000076077">
    <property type="component" value="Chromosome"/>
</dbReference>
<dbReference type="STRING" id="252514.A3224_11520"/>
<evidence type="ECO:0000313" key="12">
    <source>
        <dbReference type="Proteomes" id="UP000076077"/>
    </source>
</evidence>
<evidence type="ECO:0000313" key="11">
    <source>
        <dbReference type="EMBL" id="MCX2801917.1"/>
    </source>
</evidence>
<evidence type="ECO:0000256" key="4">
    <source>
        <dbReference type="ARBA" id="ARBA00022692"/>
    </source>
</evidence>
<dbReference type="GO" id="GO:0005886">
    <property type="term" value="C:plasma membrane"/>
    <property type="evidence" value="ECO:0007669"/>
    <property type="project" value="UniProtKB-SubCell"/>
</dbReference>
<keyword evidence="7 9" id="KW-0472">Membrane</keyword>
<evidence type="ECO:0000256" key="6">
    <source>
        <dbReference type="ARBA" id="ARBA00023065"/>
    </source>
</evidence>
<dbReference type="EMBL" id="CP014864">
    <property type="protein sequence ID" value="AMX03115.1"/>
    <property type="molecule type" value="Genomic_DNA"/>
</dbReference>
<dbReference type="AlphaFoldDB" id="A0A143HN02"/>
<evidence type="ECO:0000256" key="7">
    <source>
        <dbReference type="ARBA" id="ARBA00023136"/>
    </source>
</evidence>
<proteinExistence type="inferred from homology"/>
<feature type="transmembrane region" description="Helical" evidence="9">
    <location>
        <begin position="209"/>
        <end position="230"/>
    </location>
</feature>
<name>A0A143HN02_MICTH</name>
<accession>A0A143HN02</accession>
<reference evidence="11" key="3">
    <citation type="submission" date="2022-11" db="EMBL/GenBank/DDBJ databases">
        <title>Chitin-degrading and fungicidal potential of chitinolytic bacterial strains from marine environment of the Pacific Ocean regions.</title>
        <authorList>
            <person name="Pentekhina I."/>
            <person name="Nedashkovskaya O."/>
            <person name="Seitkalieva A."/>
            <person name="Podvolotskaya A."/>
            <person name="Tekutyeva L."/>
            <person name="Balabanova L."/>
        </authorList>
    </citation>
    <scope>NUCLEOTIDE SEQUENCE</scope>
    <source>
        <strain evidence="11">KMM 6838</strain>
    </source>
</reference>
<keyword evidence="2" id="KW-0813">Transport</keyword>
<reference evidence="12" key="1">
    <citation type="submission" date="2016-03" db="EMBL/GenBank/DDBJ databases">
        <authorList>
            <person name="Lee Y.-S."/>
            <person name="Choi Y.-L."/>
        </authorList>
    </citation>
    <scope>NUCLEOTIDE SEQUENCE [LARGE SCALE GENOMIC DNA]</scope>
    <source>
        <strain evidence="12">DAU221</strain>
    </source>
</reference>
<sequence length="304" mass="34003">MIVRGKPGFLALFFVYHGSIIPRVIPQILLVALLSSVVVWVHLKFPSLFPQLNTASFGFIGIALSLYLGFRNNACYDRWWEGRRLWGQLLFEGRSLLRLGLSYGGGQSALHRHIVQCLMAFTDCLRDQLRNQDPMPKVRRWLSAADCATVDQAVNRPDRILQLIGEQIALEVSKGAIDSVTARNFEQRLVALSAVQAGCERIFNTPIPFAYMLLVHRVCYIYCFLLPFGLVADSGLATPLLTAIVAYAFFGLDELSCDLEQPFAINDNGLALNALTRTLERECLQTLGEHPLPPPVASHNYRLN</sequence>
<feature type="transmembrane region" description="Helical" evidence="9">
    <location>
        <begin position="20"/>
        <end position="43"/>
    </location>
</feature>
<keyword evidence="6" id="KW-0406">Ion transport</keyword>
<evidence type="ECO:0000256" key="5">
    <source>
        <dbReference type="ARBA" id="ARBA00022989"/>
    </source>
</evidence>
<keyword evidence="5 9" id="KW-1133">Transmembrane helix</keyword>
<keyword evidence="4 9" id="KW-0812">Transmembrane</keyword>
<feature type="transmembrane region" description="Helical" evidence="9">
    <location>
        <begin position="49"/>
        <end position="70"/>
    </location>
</feature>
<dbReference type="InterPro" id="IPR044669">
    <property type="entry name" value="YneE/VCCN1/2-like"/>
</dbReference>
<dbReference type="RefSeq" id="WP_067154687.1">
    <property type="nucleotide sequence ID" value="NZ_CP130317.1"/>
</dbReference>
<dbReference type="Proteomes" id="UP001209730">
    <property type="component" value="Unassembled WGS sequence"/>
</dbReference>
<dbReference type="PANTHER" id="PTHR33281">
    <property type="entry name" value="UPF0187 PROTEIN YNEE"/>
    <property type="match status" value="1"/>
</dbReference>
<comment type="similarity">
    <text evidence="8">Belongs to the anion channel-forming bestrophin (TC 1.A.46) family.</text>
</comment>
<organism evidence="10 12">
    <name type="scientific">Microbulbifer thermotolerans</name>
    <dbReference type="NCBI Taxonomy" id="252514"/>
    <lineage>
        <taxon>Bacteria</taxon>
        <taxon>Pseudomonadati</taxon>
        <taxon>Pseudomonadota</taxon>
        <taxon>Gammaproteobacteria</taxon>
        <taxon>Cellvibrionales</taxon>
        <taxon>Microbulbiferaceae</taxon>
        <taxon>Microbulbifer</taxon>
    </lineage>
</organism>
<dbReference type="PANTHER" id="PTHR33281:SF19">
    <property type="entry name" value="VOLTAGE-DEPENDENT ANION CHANNEL-FORMING PROTEIN YNEE"/>
    <property type="match status" value="1"/>
</dbReference>
<protein>
    <submittedName>
        <fullName evidence="11">Bestrophin family ion channel</fullName>
    </submittedName>
</protein>
<dbReference type="GO" id="GO:0005254">
    <property type="term" value="F:chloride channel activity"/>
    <property type="evidence" value="ECO:0007669"/>
    <property type="project" value="InterPro"/>
</dbReference>
<gene>
    <name evidence="10" type="ORF">A3224_11520</name>
    <name evidence="11" type="ORF">OQJ68_08980</name>
</gene>
<dbReference type="Pfam" id="PF25539">
    <property type="entry name" value="Bestrophin_2"/>
    <property type="match status" value="1"/>
</dbReference>
<evidence type="ECO:0000256" key="3">
    <source>
        <dbReference type="ARBA" id="ARBA00022475"/>
    </source>
</evidence>
<feature type="transmembrane region" description="Helical" evidence="9">
    <location>
        <begin position="236"/>
        <end position="252"/>
    </location>
</feature>
<evidence type="ECO:0000256" key="1">
    <source>
        <dbReference type="ARBA" id="ARBA00004651"/>
    </source>
</evidence>
<evidence type="ECO:0000256" key="8">
    <source>
        <dbReference type="ARBA" id="ARBA00034708"/>
    </source>
</evidence>
<reference evidence="10" key="2">
    <citation type="submission" date="2016-03" db="EMBL/GenBank/DDBJ databases">
        <authorList>
            <person name="Ploux O."/>
        </authorList>
    </citation>
    <scope>NUCLEOTIDE SEQUENCE [LARGE SCALE GENOMIC DNA]</scope>
    <source>
        <strain evidence="10">DAU221</strain>
    </source>
</reference>
<evidence type="ECO:0000313" key="10">
    <source>
        <dbReference type="EMBL" id="AMX03115.1"/>
    </source>
</evidence>
<evidence type="ECO:0000256" key="2">
    <source>
        <dbReference type="ARBA" id="ARBA00022448"/>
    </source>
</evidence>
<keyword evidence="12" id="KW-1185">Reference proteome</keyword>
<comment type="subcellular location">
    <subcellularLocation>
        <location evidence="1">Cell membrane</location>
        <topology evidence="1">Multi-pass membrane protein</topology>
    </subcellularLocation>
</comment>
<keyword evidence="3" id="KW-1003">Cell membrane</keyword>
<dbReference type="KEGG" id="mthd:A3224_11520"/>
<dbReference type="EMBL" id="JAPHQB010000012">
    <property type="protein sequence ID" value="MCX2801917.1"/>
    <property type="molecule type" value="Genomic_DNA"/>
</dbReference>